<organism evidence="2 3">
    <name type="scientific">Corynebacterium glucuronolyticum</name>
    <dbReference type="NCBI Taxonomy" id="39791"/>
    <lineage>
        <taxon>Bacteria</taxon>
        <taxon>Bacillati</taxon>
        <taxon>Actinomycetota</taxon>
        <taxon>Actinomycetes</taxon>
        <taxon>Mycobacteriales</taxon>
        <taxon>Corynebacteriaceae</taxon>
        <taxon>Corynebacterium</taxon>
    </lineage>
</organism>
<reference evidence="2 3" key="1">
    <citation type="submission" date="2020-12" db="EMBL/GenBank/DDBJ databases">
        <title>FDA dAtabase for Regulatory Grade micrObial Sequences (FDA-ARGOS): Supporting development and validation of Infectious Disease Dx tests.</title>
        <authorList>
            <person name="Sproer C."/>
            <person name="Gronow S."/>
            <person name="Severitt S."/>
            <person name="Schroder I."/>
            <person name="Tallon L."/>
            <person name="Sadzewicz L."/>
            <person name="Zhao X."/>
            <person name="Boylan J."/>
            <person name="Ott S."/>
            <person name="Bowen H."/>
            <person name="Vavikolanu K."/>
            <person name="Mehta A."/>
            <person name="Aluvathingal J."/>
            <person name="Nadendla S."/>
            <person name="Lowell S."/>
            <person name="Myers T."/>
            <person name="Yan Y."/>
            <person name="Sichtig H."/>
        </authorList>
    </citation>
    <scope>NUCLEOTIDE SEQUENCE [LARGE SCALE GENOMIC DNA]</scope>
    <source>
        <strain evidence="2 3">FDAARGOS_1053</strain>
    </source>
</reference>
<dbReference type="InterPro" id="IPR036689">
    <property type="entry name" value="ESAT-6-like_sf"/>
</dbReference>
<dbReference type="Proteomes" id="UP000596145">
    <property type="component" value="Chromosome"/>
</dbReference>
<evidence type="ECO:0000313" key="2">
    <source>
        <dbReference type="EMBL" id="QQB46407.1"/>
    </source>
</evidence>
<dbReference type="OrthoDB" id="4554345at2"/>
<name>A0A7T4EFJ9_9CORY</name>
<dbReference type="Gene3D" id="1.10.287.1060">
    <property type="entry name" value="ESAT-6-like"/>
    <property type="match status" value="1"/>
</dbReference>
<dbReference type="NCBIfam" id="TIGR03930">
    <property type="entry name" value="WXG100_ESAT6"/>
    <property type="match status" value="1"/>
</dbReference>
<dbReference type="GeneID" id="92759291"/>
<dbReference type="AlphaFoldDB" id="A0A7T4EFJ9"/>
<dbReference type="Pfam" id="PF06013">
    <property type="entry name" value="WXG100"/>
    <property type="match status" value="1"/>
</dbReference>
<dbReference type="InterPro" id="IPR010310">
    <property type="entry name" value="T7SS_ESAT-6-like"/>
</dbReference>
<dbReference type="SUPFAM" id="SSF140453">
    <property type="entry name" value="EsxAB dimer-like"/>
    <property type="match status" value="1"/>
</dbReference>
<dbReference type="RefSeq" id="WP_084036634.1">
    <property type="nucleotide sequence ID" value="NZ_CP066007.1"/>
</dbReference>
<proteinExistence type="inferred from homology"/>
<evidence type="ECO:0000256" key="1">
    <source>
        <dbReference type="RuleBase" id="RU362001"/>
    </source>
</evidence>
<gene>
    <name evidence="2" type="ORF">I6I10_00125</name>
</gene>
<sequence length="105" mass="11265">MSGMFATESEVMVNTAKNVDATNDQVQAELNRVKSVVQDVAGSWKGSASTSFAGLMARWDDSAMRLRSALTDIATNIRSNASQFDSSEADNSQAFRSIEVQGLAL</sequence>
<accession>A0A7T4EFJ9</accession>
<evidence type="ECO:0000313" key="3">
    <source>
        <dbReference type="Proteomes" id="UP000596145"/>
    </source>
</evidence>
<dbReference type="EMBL" id="CP066007">
    <property type="protein sequence ID" value="QQB46407.1"/>
    <property type="molecule type" value="Genomic_DNA"/>
</dbReference>
<protein>
    <recommendedName>
        <fullName evidence="1">ESAT-6-like protein</fullName>
    </recommendedName>
</protein>
<comment type="similarity">
    <text evidence="1">Belongs to the WXG100 family.</text>
</comment>